<feature type="region of interest" description="Disordered" evidence="1">
    <location>
        <begin position="303"/>
        <end position="344"/>
    </location>
</feature>
<organism evidence="2 3">
    <name type="scientific">Scophthalmus maximus</name>
    <name type="common">Turbot</name>
    <name type="synonym">Psetta maxima</name>
    <dbReference type="NCBI Taxonomy" id="52904"/>
    <lineage>
        <taxon>Eukaryota</taxon>
        <taxon>Metazoa</taxon>
        <taxon>Chordata</taxon>
        <taxon>Craniata</taxon>
        <taxon>Vertebrata</taxon>
        <taxon>Euteleostomi</taxon>
        <taxon>Actinopterygii</taxon>
        <taxon>Neopterygii</taxon>
        <taxon>Teleostei</taxon>
        <taxon>Neoteleostei</taxon>
        <taxon>Acanthomorphata</taxon>
        <taxon>Carangaria</taxon>
        <taxon>Pleuronectiformes</taxon>
        <taxon>Pleuronectoidei</taxon>
        <taxon>Scophthalmidae</taxon>
        <taxon>Scophthalmus</taxon>
    </lineage>
</organism>
<dbReference type="EMBL" id="VEVO01000001">
    <property type="protein sequence ID" value="KAF0047379.1"/>
    <property type="molecule type" value="Genomic_DNA"/>
</dbReference>
<protein>
    <submittedName>
        <fullName evidence="2">Uncharacterized protein</fullName>
    </submittedName>
</protein>
<accession>A0A6A4TR71</accession>
<evidence type="ECO:0000256" key="1">
    <source>
        <dbReference type="SAM" id="MobiDB-lite"/>
    </source>
</evidence>
<dbReference type="Proteomes" id="UP000438429">
    <property type="component" value="Unassembled WGS sequence"/>
</dbReference>
<gene>
    <name evidence="2" type="ORF">F2P81_001012</name>
</gene>
<comment type="caution">
    <text evidence="2">The sequence shown here is derived from an EMBL/GenBank/DDBJ whole genome shotgun (WGS) entry which is preliminary data.</text>
</comment>
<feature type="compositionally biased region" description="Basic and acidic residues" evidence="1">
    <location>
        <begin position="87"/>
        <end position="109"/>
    </location>
</feature>
<evidence type="ECO:0000313" key="2">
    <source>
        <dbReference type="EMBL" id="KAF0047379.1"/>
    </source>
</evidence>
<feature type="region of interest" description="Disordered" evidence="1">
    <location>
        <begin position="68"/>
        <end position="129"/>
    </location>
</feature>
<dbReference type="AlphaFoldDB" id="A0A6A4TR71"/>
<evidence type="ECO:0000313" key="3">
    <source>
        <dbReference type="Proteomes" id="UP000438429"/>
    </source>
</evidence>
<reference evidence="2 3" key="1">
    <citation type="submission" date="2019-06" db="EMBL/GenBank/DDBJ databases">
        <title>Draft genomes of female and male turbot (Scophthalmus maximus).</title>
        <authorList>
            <person name="Xu H."/>
            <person name="Xu X.-W."/>
            <person name="Shao C."/>
            <person name="Chen S."/>
        </authorList>
    </citation>
    <scope>NUCLEOTIDE SEQUENCE [LARGE SCALE GENOMIC DNA]</scope>
    <source>
        <strain evidence="2">Ysfricsl-2016a</strain>
        <tissue evidence="2">Blood</tissue>
    </source>
</reference>
<sequence length="359" mass="40322">MAFNGPPMEDNLLARVRRWISNYAALANDERINLMDVEPCQVGNMKHSEKPVGTGVFFGSLNHNFECPDAERPEENTISDNPPLPQHIDDENGDGHRRFDQPNCRRGEERAEEVDHDNGRNVRIPSPEFQQFPPQDFEMDWRRHGAIQNPVYYPLFNAEPYAFPFVCPYAYSYALLSAFPYANPFPFAYAPPYVLPYAYPFVFANVPPYAHPYAYPFAYVPPYAAPYVPCYAAPQAFPYADPHGVLEQLIARNQQGRPEQDPGLDAFGVDEEDGIEPPELEVFGLGYPETIGPLTTEETFGFFGGDNSLDDDAVVPSTSGLSPSTRRSREESNEEQASAKRPRCVIGATQSSSLMLYRG</sequence>
<name>A0A6A4TR71_SCOMX</name>
<proteinExistence type="predicted"/>